<comment type="cofactor">
    <cofactor evidence="1">
        <name>FAD</name>
        <dbReference type="ChEBI" id="CHEBI:57692"/>
    </cofactor>
</comment>
<dbReference type="Gene3D" id="3.50.50.60">
    <property type="entry name" value="FAD/NAD(P)-binding domain"/>
    <property type="match status" value="2"/>
</dbReference>
<dbReference type="InterPro" id="IPR016156">
    <property type="entry name" value="FAD/NAD-linked_Rdtase_dimer_sf"/>
</dbReference>
<keyword evidence="10" id="KW-0521">NADP</keyword>
<evidence type="ECO:0000256" key="4">
    <source>
        <dbReference type="ARBA" id="ARBA00012661"/>
    </source>
</evidence>
<keyword evidence="8" id="KW-0479">Metal-binding</keyword>
<sequence>MKDLVIIGYGAAGFASLIEANELGIKPVLIGYGPIGGTCVNVGCVPSKRLLHLGEKGRDFFSSFEDTKQFVNRSRKEKYEDVLSYYDVELIEGKAYFISPHEVKVGDKVIEGKKFIIATGSSPFIPEIPGLKDLGYWTNVEALNPDRKISSLVIIGGRAEALEFSQMYRNFGVEVAILQRSKTLIPDWEPEISLEIQKVLEEKGIYVVTDVKVKEVKKGEGGKVVVTNKGEVEAEEILMATGRKPNVDLNLSSAGVELNEKGGIKVNDELQTTNPNIYAAGDVIGDKMLEALAGYEGTVAVRNAIKGEHKKIDFLSVPQVIFTRPNLARVGLNSFDGDFDSRTVKMKDIVKAQIIDEEKGLIKMVVEKGSKRIMGVHVMAENAAEFIGEAALAIKHRMTIDDIIDTVHVFPTVAESLRIVALAFYKDVKKLSCCV</sequence>
<feature type="domain" description="FAD/NAD(P)-binding" evidence="19">
    <location>
        <begin position="2"/>
        <end position="285"/>
    </location>
</feature>
<evidence type="ECO:0000256" key="9">
    <source>
        <dbReference type="ARBA" id="ARBA00022827"/>
    </source>
</evidence>
<name>A0A6A9QKL3_ACIIN</name>
<keyword evidence="11" id="KW-0476">Mercury</keyword>
<dbReference type="Pfam" id="PF02852">
    <property type="entry name" value="Pyr_redox_dim"/>
    <property type="match status" value="1"/>
</dbReference>
<evidence type="ECO:0000256" key="1">
    <source>
        <dbReference type="ARBA" id="ARBA00001974"/>
    </source>
</evidence>
<keyword evidence="13" id="KW-1015">Disulfide bond</keyword>
<dbReference type="SUPFAM" id="SSF55424">
    <property type="entry name" value="FAD/NAD-linked reductases, dimerisation (C-terminal) domain"/>
    <property type="match status" value="1"/>
</dbReference>
<evidence type="ECO:0000259" key="18">
    <source>
        <dbReference type="Pfam" id="PF02852"/>
    </source>
</evidence>
<keyword evidence="9 17" id="KW-0274">FAD</keyword>
<dbReference type="PANTHER" id="PTHR43014:SF4">
    <property type="entry name" value="PYRIDINE NUCLEOTIDE-DISULFIDE OXIDOREDUCTASE RCLA-RELATED"/>
    <property type="match status" value="1"/>
</dbReference>
<comment type="catalytic activity">
    <reaction evidence="16">
        <text>Hg + NADP(+) + H(+) = Hg(2+) + NADPH</text>
        <dbReference type="Rhea" id="RHEA:23856"/>
        <dbReference type="ChEBI" id="CHEBI:15378"/>
        <dbReference type="ChEBI" id="CHEBI:16170"/>
        <dbReference type="ChEBI" id="CHEBI:16793"/>
        <dbReference type="ChEBI" id="CHEBI:57783"/>
        <dbReference type="ChEBI" id="CHEBI:58349"/>
        <dbReference type="EC" id="1.16.1.1"/>
    </reaction>
</comment>
<dbReference type="GO" id="GO:0050661">
    <property type="term" value="F:NADP binding"/>
    <property type="evidence" value="ECO:0007669"/>
    <property type="project" value="InterPro"/>
</dbReference>
<dbReference type="PRINTS" id="PR00368">
    <property type="entry name" value="FADPNR"/>
</dbReference>
<dbReference type="GO" id="GO:0016152">
    <property type="term" value="F:mercury (II) reductase (NADP+) activity"/>
    <property type="evidence" value="ECO:0007669"/>
    <property type="project" value="UniProtKB-EC"/>
</dbReference>
<evidence type="ECO:0000256" key="8">
    <source>
        <dbReference type="ARBA" id="ARBA00022723"/>
    </source>
</evidence>
<evidence type="ECO:0000256" key="10">
    <source>
        <dbReference type="ARBA" id="ARBA00022857"/>
    </source>
</evidence>
<evidence type="ECO:0000259" key="19">
    <source>
        <dbReference type="Pfam" id="PF07992"/>
    </source>
</evidence>
<keyword evidence="12 17" id="KW-0560">Oxidoreductase</keyword>
<keyword evidence="21" id="KW-1185">Reference proteome</keyword>
<dbReference type="AlphaFoldDB" id="A0A6A9QKL3"/>
<dbReference type="InterPro" id="IPR021179">
    <property type="entry name" value="Mercury_reductase_MerA"/>
</dbReference>
<feature type="domain" description="Pyridine nucleotide-disulphide oxidoreductase dimerisation" evidence="18">
    <location>
        <begin position="317"/>
        <end position="418"/>
    </location>
</feature>
<dbReference type="RefSeq" id="WP_155864244.1">
    <property type="nucleotide sequence ID" value="NZ_WFIY01000004.1"/>
</dbReference>
<evidence type="ECO:0000256" key="6">
    <source>
        <dbReference type="ARBA" id="ARBA00022466"/>
    </source>
</evidence>
<keyword evidence="6" id="KW-0475">Mercuric resistance</keyword>
<evidence type="ECO:0000256" key="12">
    <source>
        <dbReference type="ARBA" id="ARBA00023002"/>
    </source>
</evidence>
<evidence type="ECO:0000256" key="7">
    <source>
        <dbReference type="ARBA" id="ARBA00022630"/>
    </source>
</evidence>
<dbReference type="GO" id="GO:0050787">
    <property type="term" value="P:detoxification of mercury ion"/>
    <property type="evidence" value="ECO:0007669"/>
    <property type="project" value="InterPro"/>
</dbReference>
<dbReference type="GO" id="GO:0045340">
    <property type="term" value="F:mercury ion binding"/>
    <property type="evidence" value="ECO:0007669"/>
    <property type="project" value="InterPro"/>
</dbReference>
<dbReference type="InterPro" id="IPR001100">
    <property type="entry name" value="Pyr_nuc-diS_OxRdtase"/>
</dbReference>
<dbReference type="PIRSF" id="PIRSF000350">
    <property type="entry name" value="Mercury_reductase_MerA"/>
    <property type="match status" value="1"/>
</dbReference>
<organism evidence="20 21">
    <name type="scientific">Acidianus infernus</name>
    <dbReference type="NCBI Taxonomy" id="12915"/>
    <lineage>
        <taxon>Archaea</taxon>
        <taxon>Thermoproteota</taxon>
        <taxon>Thermoprotei</taxon>
        <taxon>Sulfolobales</taxon>
        <taxon>Sulfolobaceae</taxon>
        <taxon>Acidianus</taxon>
    </lineage>
</organism>
<evidence type="ECO:0000256" key="2">
    <source>
        <dbReference type="ARBA" id="ARBA00007532"/>
    </source>
</evidence>
<comment type="subunit">
    <text evidence="3">Homodimer.</text>
</comment>
<dbReference type="InterPro" id="IPR012999">
    <property type="entry name" value="Pyr_OxRdtase_I_AS"/>
</dbReference>
<comment type="similarity">
    <text evidence="2 17">Belongs to the class-I pyridine nucleotide-disulfide oxidoreductase family.</text>
</comment>
<keyword evidence="14 17" id="KW-0676">Redox-active center</keyword>
<evidence type="ECO:0000256" key="15">
    <source>
        <dbReference type="ARBA" id="ARBA00031725"/>
    </source>
</evidence>
<dbReference type="PANTHER" id="PTHR43014">
    <property type="entry name" value="MERCURIC REDUCTASE"/>
    <property type="match status" value="1"/>
</dbReference>
<keyword evidence="7 17" id="KW-0285">Flavoprotein</keyword>
<evidence type="ECO:0000256" key="16">
    <source>
        <dbReference type="ARBA" id="ARBA00048984"/>
    </source>
</evidence>
<evidence type="ECO:0000256" key="11">
    <source>
        <dbReference type="ARBA" id="ARBA00022914"/>
    </source>
</evidence>
<dbReference type="GO" id="GO:0016668">
    <property type="term" value="F:oxidoreductase activity, acting on a sulfur group of donors, NAD(P) as acceptor"/>
    <property type="evidence" value="ECO:0007669"/>
    <property type="project" value="InterPro"/>
</dbReference>
<dbReference type="InterPro" id="IPR023753">
    <property type="entry name" value="FAD/NAD-binding_dom"/>
</dbReference>
<evidence type="ECO:0000256" key="13">
    <source>
        <dbReference type="ARBA" id="ARBA00023157"/>
    </source>
</evidence>
<evidence type="ECO:0000256" key="14">
    <source>
        <dbReference type="ARBA" id="ARBA00023284"/>
    </source>
</evidence>
<evidence type="ECO:0000256" key="5">
    <source>
        <dbReference type="ARBA" id="ARBA00014791"/>
    </source>
</evidence>
<evidence type="ECO:0000313" key="21">
    <source>
        <dbReference type="Proteomes" id="UP000440125"/>
    </source>
</evidence>
<dbReference type="PROSITE" id="PS00076">
    <property type="entry name" value="PYRIDINE_REDOX_1"/>
    <property type="match status" value="1"/>
</dbReference>
<dbReference type="GO" id="GO:0050660">
    <property type="term" value="F:flavin adenine dinucleotide binding"/>
    <property type="evidence" value="ECO:0007669"/>
    <property type="project" value="InterPro"/>
</dbReference>
<proteinExistence type="inferred from homology"/>
<dbReference type="InterPro" id="IPR004099">
    <property type="entry name" value="Pyr_nucl-diS_OxRdtase_dimer"/>
</dbReference>
<evidence type="ECO:0000256" key="17">
    <source>
        <dbReference type="RuleBase" id="RU003691"/>
    </source>
</evidence>
<reference evidence="20 21" key="1">
    <citation type="submission" date="2019-10" db="EMBL/GenBank/DDBJ databases">
        <title>Genome Sequences from Six Type Strain Members of the Archaeal Family Sulfolobaceae: Acidianus ambivalens, Acidianus infernus, Metallosphaera prunae, Stygiolobus azoricus, Sulfolobus metallicus, and Sulfurisphaera ohwakuensis.</title>
        <authorList>
            <person name="Counts J.A."/>
            <person name="Kelly R.M."/>
        </authorList>
    </citation>
    <scope>NUCLEOTIDE SEQUENCE [LARGE SCALE GENOMIC DNA]</scope>
    <source>
        <strain evidence="20 21">DSM 3191</strain>
    </source>
</reference>
<dbReference type="Pfam" id="PF07992">
    <property type="entry name" value="Pyr_redox_2"/>
    <property type="match status" value="1"/>
</dbReference>
<comment type="caution">
    <text evidence="20">The sequence shown here is derived from an EMBL/GenBank/DDBJ whole genome shotgun (WGS) entry which is preliminary data.</text>
</comment>
<dbReference type="Proteomes" id="UP000440125">
    <property type="component" value="Unassembled WGS sequence"/>
</dbReference>
<dbReference type="Gene3D" id="3.30.390.30">
    <property type="match status" value="1"/>
</dbReference>
<protein>
    <recommendedName>
        <fullName evidence="5">Mercuric reductase</fullName>
        <ecNumber evidence="4">1.16.1.1</ecNumber>
    </recommendedName>
    <alternativeName>
        <fullName evidence="15">Hg(II) reductase</fullName>
    </alternativeName>
</protein>
<dbReference type="GO" id="GO:0003955">
    <property type="term" value="F:NAD(P)H dehydrogenase (quinone) activity"/>
    <property type="evidence" value="ECO:0007669"/>
    <property type="project" value="TreeGrafter"/>
</dbReference>
<dbReference type="OrthoDB" id="27922at2157"/>
<dbReference type="NCBIfam" id="TIGR02053">
    <property type="entry name" value="MerA"/>
    <property type="match status" value="1"/>
</dbReference>
<dbReference type="EC" id="1.16.1.1" evidence="4"/>
<gene>
    <name evidence="20" type="primary">merA</name>
    <name evidence="20" type="ORF">D1867_11460</name>
</gene>
<dbReference type="InterPro" id="IPR036188">
    <property type="entry name" value="FAD/NAD-bd_sf"/>
</dbReference>
<dbReference type="SUPFAM" id="SSF51905">
    <property type="entry name" value="FAD/NAD(P)-binding domain"/>
    <property type="match status" value="1"/>
</dbReference>
<dbReference type="PRINTS" id="PR00411">
    <property type="entry name" value="PNDRDTASEI"/>
</dbReference>
<dbReference type="EMBL" id="WFIY01000004">
    <property type="protein sequence ID" value="MUM65840.1"/>
    <property type="molecule type" value="Genomic_DNA"/>
</dbReference>
<accession>A0A6A9QKL3</accession>
<evidence type="ECO:0000313" key="20">
    <source>
        <dbReference type="EMBL" id="MUM65840.1"/>
    </source>
</evidence>
<evidence type="ECO:0000256" key="3">
    <source>
        <dbReference type="ARBA" id="ARBA00011738"/>
    </source>
</evidence>